<reference evidence="1 2" key="2">
    <citation type="submission" date="2018-12" db="EMBL/GenBank/DDBJ databases">
        <title>Rhizobacter gummiphilus sp. nov., a rubber-degrading bacterium isolated from the soil of a botanical garden in Japan.</title>
        <authorList>
            <person name="Shunsuke S.S."/>
        </authorList>
    </citation>
    <scope>NUCLEOTIDE SEQUENCE [LARGE SCALE GENOMIC DNA]</scope>
    <source>
        <strain evidence="1 2">S-16</strain>
    </source>
</reference>
<name>A0A3N7IYK1_9BURK</name>
<dbReference type="OrthoDB" id="6022471at2"/>
<sequence>MNDMHGVAMNRDELIHSLAQSIAGDSALLLDGWKHLVLVSQIEDGTPDLTGFCYTADGRATPVSPEDFAIFDVIEALRDTMAEVDDDRPWQAALFRVDRETGKVTAEFEYDRPERWAVTPDNAKARAQEFAPA</sequence>
<keyword evidence="2" id="KW-1185">Reference proteome</keyword>
<protein>
    <recommendedName>
        <fullName evidence="3">DUF600 family protein</fullName>
    </recommendedName>
</protein>
<dbReference type="AlphaFoldDB" id="A0A3N7IYK1"/>
<proteinExistence type="predicted"/>
<dbReference type="EMBL" id="QUSW01000004">
    <property type="protein sequence ID" value="RQP23822.1"/>
    <property type="molecule type" value="Genomic_DNA"/>
</dbReference>
<dbReference type="RefSeq" id="WP_124541552.1">
    <property type="nucleotide sequence ID" value="NZ_QUSW01000004.1"/>
</dbReference>
<evidence type="ECO:0000313" key="2">
    <source>
        <dbReference type="Proteomes" id="UP000267464"/>
    </source>
</evidence>
<reference evidence="1 2" key="1">
    <citation type="submission" date="2018-08" db="EMBL/GenBank/DDBJ databases">
        <authorList>
            <person name="Khan S.A."/>
            <person name="Jeon C.O."/>
            <person name="Chun B.H."/>
            <person name="Jeong S.E."/>
        </authorList>
    </citation>
    <scope>NUCLEOTIDE SEQUENCE [LARGE SCALE GENOMIC DNA]</scope>
    <source>
        <strain evidence="1 2">S-16</strain>
    </source>
</reference>
<accession>A0A3N7IYK1</accession>
<evidence type="ECO:0000313" key="1">
    <source>
        <dbReference type="EMBL" id="RQP23822.1"/>
    </source>
</evidence>
<evidence type="ECO:0008006" key="3">
    <source>
        <dbReference type="Google" id="ProtNLM"/>
    </source>
</evidence>
<gene>
    <name evidence="1" type="ORF">DZC73_17035</name>
</gene>
<dbReference type="SUPFAM" id="SSF160424">
    <property type="entry name" value="BH3703-like"/>
    <property type="match status" value="1"/>
</dbReference>
<dbReference type="Proteomes" id="UP000267464">
    <property type="component" value="Unassembled WGS sequence"/>
</dbReference>
<dbReference type="InterPro" id="IPR036170">
    <property type="entry name" value="YezG-like_sf"/>
</dbReference>
<organism evidence="1 2">
    <name type="scientific">Piscinibacter terrae</name>
    <dbReference type="NCBI Taxonomy" id="2496871"/>
    <lineage>
        <taxon>Bacteria</taxon>
        <taxon>Pseudomonadati</taxon>
        <taxon>Pseudomonadota</taxon>
        <taxon>Betaproteobacteria</taxon>
        <taxon>Burkholderiales</taxon>
        <taxon>Sphaerotilaceae</taxon>
        <taxon>Piscinibacter</taxon>
    </lineage>
</organism>
<comment type="caution">
    <text evidence="1">The sequence shown here is derived from an EMBL/GenBank/DDBJ whole genome shotgun (WGS) entry which is preliminary data.</text>
</comment>